<accession>A0A919FAZ2</accession>
<sequence length="155" mass="15981">MTPAVLVAVAIPLLAVRVILTAVDPLAEVPSADRSAVVAGRSVIKEWDSTNPGGADEYQISFLLLPSLAATGAPVPAEVSRLVAAGWAVDRPEGPDGPASLLSPSGKSLLTLESTDAYVRRSAADSTDELARRQLVPAAESHPGAVLAVLERIAR</sequence>
<dbReference type="EMBL" id="BNBO01000001">
    <property type="protein sequence ID" value="GHH59209.1"/>
    <property type="molecule type" value="Genomic_DNA"/>
</dbReference>
<reference evidence="1" key="1">
    <citation type="journal article" date="2014" name="Int. J. Syst. Evol. Microbiol.">
        <title>Complete genome sequence of Corynebacterium casei LMG S-19264T (=DSM 44701T), isolated from a smear-ripened cheese.</title>
        <authorList>
            <consortium name="US DOE Joint Genome Institute (JGI-PGF)"/>
            <person name="Walter F."/>
            <person name="Albersmeier A."/>
            <person name="Kalinowski J."/>
            <person name="Ruckert C."/>
        </authorList>
    </citation>
    <scope>NUCLEOTIDE SEQUENCE</scope>
    <source>
        <strain evidence="1">JCM 4646</strain>
    </source>
</reference>
<dbReference type="Proteomes" id="UP000617734">
    <property type="component" value="Unassembled WGS sequence"/>
</dbReference>
<dbReference type="GeneID" id="95350755"/>
<gene>
    <name evidence="1" type="ORF">GCM10018781_01980</name>
</gene>
<dbReference type="RefSeq" id="WP_190208791.1">
    <property type="nucleotide sequence ID" value="NZ_BNBO01000001.1"/>
</dbReference>
<reference evidence="1" key="2">
    <citation type="submission" date="2020-09" db="EMBL/GenBank/DDBJ databases">
        <authorList>
            <person name="Sun Q."/>
            <person name="Ohkuma M."/>
        </authorList>
    </citation>
    <scope>NUCLEOTIDE SEQUENCE</scope>
    <source>
        <strain evidence="1">JCM 4646</strain>
    </source>
</reference>
<comment type="caution">
    <text evidence="1">The sequence shown here is derived from an EMBL/GenBank/DDBJ whole genome shotgun (WGS) entry which is preliminary data.</text>
</comment>
<protein>
    <submittedName>
        <fullName evidence="1">Uncharacterized protein</fullName>
    </submittedName>
</protein>
<organism evidence="1 2">
    <name type="scientific">Kitasatospora indigofera</name>
    <dbReference type="NCBI Taxonomy" id="67307"/>
    <lineage>
        <taxon>Bacteria</taxon>
        <taxon>Bacillati</taxon>
        <taxon>Actinomycetota</taxon>
        <taxon>Actinomycetes</taxon>
        <taxon>Kitasatosporales</taxon>
        <taxon>Streptomycetaceae</taxon>
        <taxon>Kitasatospora</taxon>
    </lineage>
</organism>
<evidence type="ECO:0000313" key="2">
    <source>
        <dbReference type="Proteomes" id="UP000617734"/>
    </source>
</evidence>
<dbReference type="AlphaFoldDB" id="A0A919FAZ2"/>
<evidence type="ECO:0000313" key="1">
    <source>
        <dbReference type="EMBL" id="GHH59209.1"/>
    </source>
</evidence>
<keyword evidence="2" id="KW-1185">Reference proteome</keyword>
<proteinExistence type="predicted"/>
<name>A0A919FAZ2_9ACTN</name>